<evidence type="ECO:0000313" key="2">
    <source>
        <dbReference type="Proteomes" id="UP000187209"/>
    </source>
</evidence>
<dbReference type="AlphaFoldDB" id="A0A1R2AMA9"/>
<reference evidence="1 2" key="1">
    <citation type="submission" date="2016-11" db="EMBL/GenBank/DDBJ databases">
        <title>The macronuclear genome of Stentor coeruleus: a giant cell with tiny introns.</title>
        <authorList>
            <person name="Slabodnick M."/>
            <person name="Ruby J.G."/>
            <person name="Reiff S.B."/>
            <person name="Swart E.C."/>
            <person name="Gosai S."/>
            <person name="Prabakaran S."/>
            <person name="Witkowska E."/>
            <person name="Larue G.E."/>
            <person name="Fisher S."/>
            <person name="Freeman R.M."/>
            <person name="Gunawardena J."/>
            <person name="Chu W."/>
            <person name="Stover N.A."/>
            <person name="Gregory B.D."/>
            <person name="Nowacki M."/>
            <person name="Derisi J."/>
            <person name="Roy S.W."/>
            <person name="Marshall W.F."/>
            <person name="Sood P."/>
        </authorList>
    </citation>
    <scope>NUCLEOTIDE SEQUENCE [LARGE SCALE GENOMIC DNA]</scope>
    <source>
        <strain evidence="1">WM001</strain>
    </source>
</reference>
<dbReference type="Proteomes" id="UP000187209">
    <property type="component" value="Unassembled WGS sequence"/>
</dbReference>
<sequence length="272" mass="31343">MDELIRGHFFSRQGKATRHFFNGFKEGKKRPKNFKDEYSHGSIEIQKVLEEVLREKQERNLREKNKKLSSSFKAVGRDFSMSESDSPGAGQYSPLYTALYPRINQGPKYTKPSANNKIRKIYLPPCLDSELRCRSKSPDSPRSKDPITNRTVMSVEEFDSKLGTLRNLTPIPEKLPFKVLSPIKFDVQKPRDPFVKPDSGPNPERFAYNPSEYQVLTKFKRPESCDFSKMSARVYKLGRVTAGPYNINKEFVMKKLSTNIPDFSKGSKNYYS</sequence>
<accession>A0A1R2AMA9</accession>
<comment type="caution">
    <text evidence="1">The sequence shown here is derived from an EMBL/GenBank/DDBJ whole genome shotgun (WGS) entry which is preliminary data.</text>
</comment>
<evidence type="ECO:0000313" key="1">
    <source>
        <dbReference type="EMBL" id="OMJ65657.1"/>
    </source>
</evidence>
<protein>
    <submittedName>
        <fullName evidence="1">Uncharacterized protein</fullName>
    </submittedName>
</protein>
<gene>
    <name evidence="1" type="ORF">SteCoe_37831</name>
</gene>
<proteinExistence type="predicted"/>
<keyword evidence="2" id="KW-1185">Reference proteome</keyword>
<organism evidence="1 2">
    <name type="scientific">Stentor coeruleus</name>
    <dbReference type="NCBI Taxonomy" id="5963"/>
    <lineage>
        <taxon>Eukaryota</taxon>
        <taxon>Sar</taxon>
        <taxon>Alveolata</taxon>
        <taxon>Ciliophora</taxon>
        <taxon>Postciliodesmatophora</taxon>
        <taxon>Heterotrichea</taxon>
        <taxon>Heterotrichida</taxon>
        <taxon>Stentoridae</taxon>
        <taxon>Stentor</taxon>
    </lineage>
</organism>
<dbReference type="EMBL" id="MPUH01002009">
    <property type="protein sequence ID" value="OMJ65657.1"/>
    <property type="molecule type" value="Genomic_DNA"/>
</dbReference>
<name>A0A1R2AMA9_9CILI</name>